<keyword evidence="4 10" id="KW-0067">ATP-binding</keyword>
<dbReference type="PROSITE" id="PS00178">
    <property type="entry name" value="AA_TRNA_LIGASE_I"/>
    <property type="match status" value="1"/>
</dbReference>
<gene>
    <name evidence="11" type="ORF">DIURU_001390</name>
</gene>
<dbReference type="OMA" id="FKLYCGA"/>
<dbReference type="Gene3D" id="3.40.50.620">
    <property type="entry name" value="HUPs"/>
    <property type="match status" value="1"/>
</dbReference>
<dbReference type="InterPro" id="IPR001412">
    <property type="entry name" value="aa-tRNA-synth_I_CS"/>
</dbReference>
<dbReference type="PRINTS" id="PR01040">
    <property type="entry name" value="TRNASYNTHTYR"/>
</dbReference>
<proteinExistence type="inferred from homology"/>
<dbReference type="InterPro" id="IPR024088">
    <property type="entry name" value="Tyr-tRNA-ligase_bac-type"/>
</dbReference>
<dbReference type="GO" id="GO:0005829">
    <property type="term" value="C:cytosol"/>
    <property type="evidence" value="ECO:0007669"/>
    <property type="project" value="TreeGrafter"/>
</dbReference>
<keyword evidence="5 10" id="KW-0648">Protein biosynthesis</keyword>
<dbReference type="CDD" id="cd00805">
    <property type="entry name" value="TyrRS_core"/>
    <property type="match status" value="1"/>
</dbReference>
<name>A0A642UW64_DIURU</name>
<dbReference type="SUPFAM" id="SSF52374">
    <property type="entry name" value="Nucleotidylyl transferase"/>
    <property type="match status" value="1"/>
</dbReference>
<evidence type="ECO:0000313" key="11">
    <source>
        <dbReference type="EMBL" id="KAA8905587.1"/>
    </source>
</evidence>
<dbReference type="GO" id="GO:0004831">
    <property type="term" value="F:tyrosine-tRNA ligase activity"/>
    <property type="evidence" value="ECO:0007669"/>
    <property type="project" value="UniProtKB-EC"/>
</dbReference>
<keyword evidence="9" id="KW-0694">RNA-binding</keyword>
<evidence type="ECO:0000256" key="2">
    <source>
        <dbReference type="ARBA" id="ARBA00022598"/>
    </source>
</evidence>
<evidence type="ECO:0000256" key="10">
    <source>
        <dbReference type="RuleBase" id="RU361234"/>
    </source>
</evidence>
<keyword evidence="6 10" id="KW-0030">Aminoacyl-tRNA synthetase</keyword>
<dbReference type="Pfam" id="PF00579">
    <property type="entry name" value="tRNA-synt_1b"/>
    <property type="match status" value="1"/>
</dbReference>
<dbReference type="SUPFAM" id="SSF55174">
    <property type="entry name" value="Alpha-L RNA-binding motif"/>
    <property type="match status" value="1"/>
</dbReference>
<keyword evidence="2 10" id="KW-0436">Ligase</keyword>
<organism evidence="11 12">
    <name type="scientific">Diutina rugosa</name>
    <name type="common">Yeast</name>
    <name type="synonym">Candida rugosa</name>
    <dbReference type="NCBI Taxonomy" id="5481"/>
    <lineage>
        <taxon>Eukaryota</taxon>
        <taxon>Fungi</taxon>
        <taxon>Dikarya</taxon>
        <taxon>Ascomycota</taxon>
        <taxon>Saccharomycotina</taxon>
        <taxon>Pichiomycetes</taxon>
        <taxon>Debaryomycetaceae</taxon>
        <taxon>Diutina</taxon>
    </lineage>
</organism>
<accession>A0A642UW64</accession>
<dbReference type="GO" id="GO:0005524">
    <property type="term" value="F:ATP binding"/>
    <property type="evidence" value="ECO:0007669"/>
    <property type="project" value="UniProtKB-KW"/>
</dbReference>
<dbReference type="VEuPathDB" id="FungiDB:DIURU_001390"/>
<reference evidence="11 12" key="1">
    <citation type="submission" date="2019-07" db="EMBL/GenBank/DDBJ databases">
        <title>Genome assembly of two rare yeast pathogens: Diutina rugosa and Trichomonascus ciferrii.</title>
        <authorList>
            <person name="Mixao V."/>
            <person name="Saus E."/>
            <person name="Hansen A."/>
            <person name="Lass-Flor C."/>
            <person name="Gabaldon T."/>
        </authorList>
    </citation>
    <scope>NUCLEOTIDE SEQUENCE [LARGE SCALE GENOMIC DNA]</scope>
    <source>
        <strain evidence="11 12">CBS 613</strain>
    </source>
</reference>
<keyword evidence="3 10" id="KW-0547">Nucleotide-binding</keyword>
<evidence type="ECO:0000256" key="9">
    <source>
        <dbReference type="PROSITE-ProRule" id="PRU00182"/>
    </source>
</evidence>
<comment type="caution">
    <text evidence="11">The sequence shown here is derived from an EMBL/GenBank/DDBJ whole genome shotgun (WGS) entry which is preliminary data.</text>
</comment>
<dbReference type="PANTHER" id="PTHR11766:SF0">
    <property type="entry name" value="TYROSINE--TRNA LIGASE, MITOCHONDRIAL"/>
    <property type="match status" value="1"/>
</dbReference>
<evidence type="ECO:0000256" key="4">
    <source>
        <dbReference type="ARBA" id="ARBA00022840"/>
    </source>
</evidence>
<evidence type="ECO:0000256" key="3">
    <source>
        <dbReference type="ARBA" id="ARBA00022741"/>
    </source>
</evidence>
<protein>
    <recommendedName>
        <fullName evidence="1 10">Tyrosine--tRNA ligase</fullName>
        <ecNumber evidence="1 10">6.1.1.1</ecNumber>
    </recommendedName>
    <alternativeName>
        <fullName evidence="7 10">Tyrosyl-tRNA synthetase</fullName>
    </alternativeName>
</protein>
<comment type="similarity">
    <text evidence="10">Belongs to the class-I aminoacyl-tRNA synthetase family.</text>
</comment>
<dbReference type="EMBL" id="SWFT01000044">
    <property type="protein sequence ID" value="KAA8905587.1"/>
    <property type="molecule type" value="Genomic_DNA"/>
</dbReference>
<comment type="catalytic activity">
    <reaction evidence="8 10">
        <text>tRNA(Tyr) + L-tyrosine + ATP = L-tyrosyl-tRNA(Tyr) + AMP + diphosphate + H(+)</text>
        <dbReference type="Rhea" id="RHEA:10220"/>
        <dbReference type="Rhea" id="RHEA-COMP:9706"/>
        <dbReference type="Rhea" id="RHEA-COMP:9707"/>
        <dbReference type="ChEBI" id="CHEBI:15378"/>
        <dbReference type="ChEBI" id="CHEBI:30616"/>
        <dbReference type="ChEBI" id="CHEBI:33019"/>
        <dbReference type="ChEBI" id="CHEBI:58315"/>
        <dbReference type="ChEBI" id="CHEBI:78442"/>
        <dbReference type="ChEBI" id="CHEBI:78536"/>
        <dbReference type="ChEBI" id="CHEBI:456215"/>
        <dbReference type="EC" id="6.1.1.1"/>
    </reaction>
</comment>
<dbReference type="OrthoDB" id="337870at2759"/>
<sequence length="494" mass="55215">MLTSSVAQVRLSNRMSLRQVIRRLSSAASVVPSVQELVAQAKPDAGGVMSILQSRHLIESVTNDELFDLTATDKKFKLYCGADPSAPSLHLGNLLPLMVLLNFAIRGHSVVGLVGGATGAVGDPSGRTSERQEMADGTRITNVGHIEKQMTTFFSRGIEYAKSRNFPVEDATREVQNNYNWWKDIGMLEFLAKYGRHIRVTQMLARDSISSRLNSAEGLGFNEFTYQILQAYDFYHLFKVEGVNIQVGGNDQWGNITAGVDLISRLKPNKDDKNDAYGVTVPLLTTPSGEKFGKSAGNAVFIDSEMTTPYQLYQFFINVPDEMVQRLLRSFTLLPIEVIDKVVESSQKDPTLRKAQRVLAREVVDLLHGPGTGDEMAYISSFLFNTPDMPFQDEVSADKLIKAFDKSGILHHRQFSDYPNIDDLKLSTLLADITGKSKREIKNLLAQGAVYVGTDRHQVQDPDDIILFDKERLIDDKLLLVRLGKNNYYVVEWK</sequence>
<dbReference type="InterPro" id="IPR002307">
    <property type="entry name" value="Tyr-tRNA-ligase"/>
</dbReference>
<dbReference type="Gene3D" id="3.10.290.10">
    <property type="entry name" value="RNA-binding S4 domain"/>
    <property type="match status" value="1"/>
</dbReference>
<dbReference type="FunFam" id="1.10.240.10:FF:000001">
    <property type="entry name" value="Tyrosine--tRNA ligase"/>
    <property type="match status" value="1"/>
</dbReference>
<dbReference type="InterPro" id="IPR014729">
    <property type="entry name" value="Rossmann-like_a/b/a_fold"/>
</dbReference>
<dbReference type="GO" id="GO:0003723">
    <property type="term" value="F:RNA binding"/>
    <property type="evidence" value="ECO:0007669"/>
    <property type="project" value="UniProtKB-KW"/>
</dbReference>
<evidence type="ECO:0000256" key="7">
    <source>
        <dbReference type="ARBA" id="ARBA00033323"/>
    </source>
</evidence>
<dbReference type="RefSeq" id="XP_034013747.1">
    <property type="nucleotide sequence ID" value="XM_034153928.1"/>
</dbReference>
<dbReference type="GeneID" id="54780043"/>
<dbReference type="PROSITE" id="PS50889">
    <property type="entry name" value="S4"/>
    <property type="match status" value="1"/>
</dbReference>
<keyword evidence="12" id="KW-1185">Reference proteome</keyword>
<evidence type="ECO:0000256" key="6">
    <source>
        <dbReference type="ARBA" id="ARBA00023146"/>
    </source>
</evidence>
<dbReference type="NCBIfam" id="TIGR00234">
    <property type="entry name" value="tyrS"/>
    <property type="match status" value="1"/>
</dbReference>
<evidence type="ECO:0000256" key="5">
    <source>
        <dbReference type="ARBA" id="ARBA00022917"/>
    </source>
</evidence>
<evidence type="ECO:0000256" key="8">
    <source>
        <dbReference type="ARBA" id="ARBA00048248"/>
    </source>
</evidence>
<evidence type="ECO:0000256" key="1">
    <source>
        <dbReference type="ARBA" id="ARBA00013160"/>
    </source>
</evidence>
<dbReference type="InterPro" id="IPR036986">
    <property type="entry name" value="S4_RNA-bd_sf"/>
</dbReference>
<dbReference type="Proteomes" id="UP000449547">
    <property type="component" value="Unassembled WGS sequence"/>
</dbReference>
<dbReference type="GO" id="GO:0005739">
    <property type="term" value="C:mitochondrion"/>
    <property type="evidence" value="ECO:0007669"/>
    <property type="project" value="TreeGrafter"/>
</dbReference>
<dbReference type="Gene3D" id="1.10.240.10">
    <property type="entry name" value="Tyrosyl-Transfer RNA Synthetase"/>
    <property type="match status" value="1"/>
</dbReference>
<dbReference type="InterPro" id="IPR002305">
    <property type="entry name" value="aa-tRNA-synth_Ic"/>
</dbReference>
<dbReference type="EC" id="6.1.1.1" evidence="1 10"/>
<dbReference type="GO" id="GO:0006437">
    <property type="term" value="P:tyrosyl-tRNA aminoacylation"/>
    <property type="evidence" value="ECO:0007669"/>
    <property type="project" value="InterPro"/>
</dbReference>
<dbReference type="PANTHER" id="PTHR11766">
    <property type="entry name" value="TYROSYL-TRNA SYNTHETASE"/>
    <property type="match status" value="1"/>
</dbReference>
<dbReference type="AlphaFoldDB" id="A0A642UW64"/>
<evidence type="ECO:0000313" key="12">
    <source>
        <dbReference type="Proteomes" id="UP000449547"/>
    </source>
</evidence>